<evidence type="ECO:0000256" key="2">
    <source>
        <dbReference type="ARBA" id="ARBA00022741"/>
    </source>
</evidence>
<dbReference type="SMART" id="SM00220">
    <property type="entry name" value="S_TKc"/>
    <property type="match status" value="1"/>
</dbReference>
<dbReference type="SMART" id="SM00332">
    <property type="entry name" value="PP2Cc"/>
    <property type="match status" value="1"/>
</dbReference>
<evidence type="ECO:0000313" key="9">
    <source>
        <dbReference type="Proteomes" id="UP000009134"/>
    </source>
</evidence>
<dbReference type="SUPFAM" id="SSF56112">
    <property type="entry name" value="Protein kinase-like (PK-like)"/>
    <property type="match status" value="1"/>
</dbReference>
<dbReference type="EMBL" id="CP000248">
    <property type="protein sequence ID" value="ABD27406.1"/>
    <property type="molecule type" value="Genomic_DNA"/>
</dbReference>
<dbReference type="Proteomes" id="UP000009134">
    <property type="component" value="Chromosome"/>
</dbReference>
<dbReference type="Pfam" id="PF13672">
    <property type="entry name" value="PP2C_2"/>
    <property type="match status" value="1"/>
</dbReference>
<dbReference type="GO" id="GO:0004674">
    <property type="term" value="F:protein serine/threonine kinase activity"/>
    <property type="evidence" value="ECO:0007669"/>
    <property type="project" value="TreeGrafter"/>
</dbReference>
<dbReference type="Gene3D" id="1.10.510.10">
    <property type="entry name" value="Transferase(Phosphotransferase) domain 1"/>
    <property type="match status" value="1"/>
</dbReference>
<dbReference type="KEGG" id="nar:Saro_2971"/>
<name>Q2G417_NOVAD</name>
<keyword evidence="4" id="KW-0067">ATP-binding</keyword>
<keyword evidence="5" id="KW-1133">Transmembrane helix</keyword>
<dbReference type="STRING" id="279238.Saro_2971"/>
<dbReference type="SMART" id="SM00331">
    <property type="entry name" value="PP2C_SIG"/>
    <property type="match status" value="1"/>
</dbReference>
<organism evidence="8 9">
    <name type="scientific">Novosphingobium aromaticivorans (strain ATCC 700278 / DSM 12444 / CCUG 56034 / CIP 105152 / NBRC 16084 / F199)</name>
    <dbReference type="NCBI Taxonomy" id="279238"/>
    <lineage>
        <taxon>Bacteria</taxon>
        <taxon>Pseudomonadati</taxon>
        <taxon>Pseudomonadota</taxon>
        <taxon>Alphaproteobacteria</taxon>
        <taxon>Sphingomonadales</taxon>
        <taxon>Sphingomonadaceae</taxon>
        <taxon>Novosphingobium</taxon>
    </lineage>
</organism>
<feature type="domain" description="Protein kinase" evidence="6">
    <location>
        <begin position="268"/>
        <end position="521"/>
    </location>
</feature>
<dbReference type="PROSITE" id="PS51746">
    <property type="entry name" value="PPM_2"/>
    <property type="match status" value="1"/>
</dbReference>
<dbReference type="InterPro" id="IPR001932">
    <property type="entry name" value="PPM-type_phosphatase-like_dom"/>
</dbReference>
<evidence type="ECO:0000256" key="4">
    <source>
        <dbReference type="ARBA" id="ARBA00022840"/>
    </source>
</evidence>
<evidence type="ECO:0000313" key="8">
    <source>
        <dbReference type="EMBL" id="ABD27406.1"/>
    </source>
</evidence>
<gene>
    <name evidence="8" type="ordered locus">Saro_2971</name>
</gene>
<keyword evidence="5" id="KW-0812">Transmembrane</keyword>
<keyword evidence="9" id="KW-1185">Reference proteome</keyword>
<dbReference type="Pfam" id="PF00069">
    <property type="entry name" value="Pkinase"/>
    <property type="match status" value="1"/>
</dbReference>
<evidence type="ECO:0000256" key="3">
    <source>
        <dbReference type="ARBA" id="ARBA00022777"/>
    </source>
</evidence>
<dbReference type="PANTHER" id="PTHR43289">
    <property type="entry name" value="MITOGEN-ACTIVATED PROTEIN KINASE KINASE KINASE 20-RELATED"/>
    <property type="match status" value="1"/>
</dbReference>
<evidence type="ECO:0000259" key="7">
    <source>
        <dbReference type="PROSITE" id="PS51746"/>
    </source>
</evidence>
<protein>
    <submittedName>
        <fullName evidence="8">Protein serine/threonine phosphatase</fullName>
    </submittedName>
</protein>
<accession>Q2G417</accession>
<dbReference type="InterPro" id="IPR000719">
    <property type="entry name" value="Prot_kinase_dom"/>
</dbReference>
<keyword evidence="5" id="KW-0472">Membrane</keyword>
<dbReference type="SUPFAM" id="SSF81606">
    <property type="entry name" value="PP2C-like"/>
    <property type="match status" value="1"/>
</dbReference>
<feature type="domain" description="PPM-type phosphatase" evidence="7">
    <location>
        <begin position="10"/>
        <end position="235"/>
    </location>
</feature>
<dbReference type="GO" id="GO:0005524">
    <property type="term" value="F:ATP binding"/>
    <property type="evidence" value="ECO:0007669"/>
    <property type="project" value="UniProtKB-KW"/>
</dbReference>
<dbReference type="CDD" id="cd00143">
    <property type="entry name" value="PP2Cc"/>
    <property type="match status" value="1"/>
</dbReference>
<dbReference type="AlphaFoldDB" id="Q2G417"/>
<sequence>MRGSGELVVAAGFSSLTGPRADNQDFGGVHLGTALERARHGAVAAIADGVSGGREGRAAAELAVRALIEGFYAMPGTLGPARAMQAPLAAYNRWLHAQGRGETMANSATTFTAIALRGRRAHLVHVGDSRAWRYSGGRLTCLTADHTRPEPDLNHVLIRALGIEPELRLDHSDLELAEHDRLVLTTDGIHAVLSAKRIAAILAESASAEATAEALAEAAIAAGGRDNATAVVLDIVRLPAPDHDGILAGLSALPFADPPRPGESIDGFRAERILSEGRHAVLLIATDCEDGSRVVLKFPRREILSDRALRLAFAREMLLAQRVSSPFILAAHPVRPDRQSALYGVQPFLEGETMAQRLERGLPSLRTALDTAIKLTRGVAALHRLEVVHRDIKPDNAILTADGGLRLIDLGVARLPKVEDFHADEIPGTPGFMAPEQFEGNAGDALTDQFALGVTLYRWFTGKWPFGEQEAFQRPRFNRPAPPSRHRPEIPSWLDDAILTAIQPDRDKRFGDVIELLRALEGGGTLASGPKRDIPLIERDPVRFWQIVSALLGAALIASLLLR</sequence>
<dbReference type="PANTHER" id="PTHR43289:SF6">
    <property type="entry name" value="SERINE_THREONINE-PROTEIN KINASE NEKL-3"/>
    <property type="match status" value="1"/>
</dbReference>
<proteinExistence type="predicted"/>
<dbReference type="HOGENOM" id="CLU_034273_0_0_5"/>
<dbReference type="InterPro" id="IPR011009">
    <property type="entry name" value="Kinase-like_dom_sf"/>
</dbReference>
<dbReference type="eggNOG" id="COG0515">
    <property type="taxonomic scope" value="Bacteria"/>
</dbReference>
<dbReference type="PROSITE" id="PS50011">
    <property type="entry name" value="PROTEIN_KINASE_DOM"/>
    <property type="match status" value="1"/>
</dbReference>
<dbReference type="Gene3D" id="3.60.40.10">
    <property type="entry name" value="PPM-type phosphatase domain"/>
    <property type="match status" value="1"/>
</dbReference>
<evidence type="ECO:0000256" key="1">
    <source>
        <dbReference type="ARBA" id="ARBA00022679"/>
    </source>
</evidence>
<reference evidence="9" key="1">
    <citation type="submission" date="2006-01" db="EMBL/GenBank/DDBJ databases">
        <title>Complete sequence of Novosphingobium aromaticivorans DSM 12444.</title>
        <authorList>
            <consortium name="US DOE Joint Genome Institute"/>
            <person name="Copeland A."/>
            <person name="Lucas S."/>
            <person name="Lapidus A."/>
            <person name="Barry K."/>
            <person name="Detter J.C."/>
            <person name="Glavina T."/>
            <person name="Hammon N."/>
            <person name="Israni S."/>
            <person name="Pitluck S."/>
            <person name="Chain P."/>
            <person name="Malfatti S."/>
            <person name="Shin M."/>
            <person name="Vergez L."/>
            <person name="Schmutz J."/>
            <person name="Larimer F."/>
            <person name="Land M."/>
            <person name="Kyrpides N."/>
            <person name="Ivanova N."/>
            <person name="Fredrickson J."/>
            <person name="Balkwill D."/>
            <person name="Romine M.F."/>
            <person name="Richardson P."/>
        </authorList>
    </citation>
    <scope>NUCLEOTIDE SEQUENCE [LARGE SCALE GENOMIC DNA]</scope>
    <source>
        <strain evidence="9">ATCC 700278 / DSM 12444 / CCUG 56034 / CIP 105152 / NBRC 16084 / F199</strain>
    </source>
</reference>
<dbReference type="Gene3D" id="3.30.200.20">
    <property type="entry name" value="Phosphorylase Kinase, domain 1"/>
    <property type="match status" value="1"/>
</dbReference>
<dbReference type="CDD" id="cd14014">
    <property type="entry name" value="STKc_PknB_like"/>
    <property type="match status" value="1"/>
</dbReference>
<keyword evidence="3" id="KW-0418">Kinase</keyword>
<dbReference type="eggNOG" id="COG0631">
    <property type="taxonomic scope" value="Bacteria"/>
</dbReference>
<evidence type="ECO:0000256" key="5">
    <source>
        <dbReference type="SAM" id="Phobius"/>
    </source>
</evidence>
<dbReference type="InterPro" id="IPR036457">
    <property type="entry name" value="PPM-type-like_dom_sf"/>
</dbReference>
<evidence type="ECO:0000259" key="6">
    <source>
        <dbReference type="PROSITE" id="PS50011"/>
    </source>
</evidence>
<feature type="transmembrane region" description="Helical" evidence="5">
    <location>
        <begin position="544"/>
        <end position="562"/>
    </location>
</feature>
<keyword evidence="2" id="KW-0547">Nucleotide-binding</keyword>
<keyword evidence="1" id="KW-0808">Transferase</keyword>
<dbReference type="RefSeq" id="WP_011446610.1">
    <property type="nucleotide sequence ID" value="NC_007794.1"/>
</dbReference>